<dbReference type="AlphaFoldDB" id="A0A8J5FCG0"/>
<keyword evidence="2" id="KW-0805">Transcription regulation</keyword>
<dbReference type="SUPFAM" id="SSF118290">
    <property type="entry name" value="WRKY DNA-binding domain"/>
    <property type="match status" value="1"/>
</dbReference>
<sequence>MASSTTAEVESSFSGAVAQEVAKIRDSAARLGELLAAEMAGNSAVGAVLGDLLQSSSRAFSLVNCTLPEGDIGSPSPREASSKKRRTSPAGDGRGGCRRRSYFRCTHKYDQGCLARRQVQQAEDDPKTFVITYDGEHTCRDPATASDHMASASGFRENACLIRFGASSSASFGAPPKQESTEEDVASNLTTTSTSSSSEFYSLGLPAMLPADERPALGATAAGDVTSGIHDDLELELLIDSCLGGVLGFDDGRFYYL</sequence>
<keyword evidence="5" id="KW-0539">Nucleus</keyword>
<keyword evidence="4" id="KW-0804">Transcription</keyword>
<keyword evidence="9" id="KW-1185">Reference proteome</keyword>
<evidence type="ECO:0000256" key="5">
    <source>
        <dbReference type="ARBA" id="ARBA00023242"/>
    </source>
</evidence>
<evidence type="ECO:0000256" key="1">
    <source>
        <dbReference type="ARBA" id="ARBA00004123"/>
    </source>
</evidence>
<organism evidence="8 9">
    <name type="scientific">Zingiber officinale</name>
    <name type="common">Ginger</name>
    <name type="synonym">Amomum zingiber</name>
    <dbReference type="NCBI Taxonomy" id="94328"/>
    <lineage>
        <taxon>Eukaryota</taxon>
        <taxon>Viridiplantae</taxon>
        <taxon>Streptophyta</taxon>
        <taxon>Embryophyta</taxon>
        <taxon>Tracheophyta</taxon>
        <taxon>Spermatophyta</taxon>
        <taxon>Magnoliopsida</taxon>
        <taxon>Liliopsida</taxon>
        <taxon>Zingiberales</taxon>
        <taxon>Zingiberaceae</taxon>
        <taxon>Zingiber</taxon>
    </lineage>
</organism>
<dbReference type="InterPro" id="IPR036576">
    <property type="entry name" value="WRKY_dom_sf"/>
</dbReference>
<evidence type="ECO:0000313" key="8">
    <source>
        <dbReference type="EMBL" id="KAG6482421.1"/>
    </source>
</evidence>
<keyword evidence="3" id="KW-0238">DNA-binding</keyword>
<feature type="domain" description="WRKY" evidence="7">
    <location>
        <begin position="94"/>
        <end position="142"/>
    </location>
</feature>
<evidence type="ECO:0000256" key="2">
    <source>
        <dbReference type="ARBA" id="ARBA00023015"/>
    </source>
</evidence>
<dbReference type="PANTHER" id="PTHR32096:SF146">
    <property type="entry name" value="WRKY TRANSCRIPTION FACTOR 19-RELATED"/>
    <property type="match status" value="1"/>
</dbReference>
<dbReference type="EMBL" id="JACMSC010000016">
    <property type="protein sequence ID" value="KAG6482421.1"/>
    <property type="molecule type" value="Genomic_DNA"/>
</dbReference>
<dbReference type="InterPro" id="IPR044810">
    <property type="entry name" value="WRKY_plant"/>
</dbReference>
<evidence type="ECO:0000256" key="6">
    <source>
        <dbReference type="SAM" id="MobiDB-lite"/>
    </source>
</evidence>
<dbReference type="SMART" id="SM00774">
    <property type="entry name" value="WRKY"/>
    <property type="match status" value="1"/>
</dbReference>
<comment type="subcellular location">
    <subcellularLocation>
        <location evidence="1">Nucleus</location>
    </subcellularLocation>
</comment>
<dbReference type="GO" id="GO:0000976">
    <property type="term" value="F:transcription cis-regulatory region binding"/>
    <property type="evidence" value="ECO:0007669"/>
    <property type="project" value="TreeGrafter"/>
</dbReference>
<dbReference type="Proteomes" id="UP000734854">
    <property type="component" value="Unassembled WGS sequence"/>
</dbReference>
<feature type="region of interest" description="Disordered" evidence="6">
    <location>
        <begin position="171"/>
        <end position="197"/>
    </location>
</feature>
<dbReference type="GO" id="GO:0003700">
    <property type="term" value="F:DNA-binding transcription factor activity"/>
    <property type="evidence" value="ECO:0007669"/>
    <property type="project" value="InterPro"/>
</dbReference>
<evidence type="ECO:0000313" key="9">
    <source>
        <dbReference type="Proteomes" id="UP000734854"/>
    </source>
</evidence>
<feature type="region of interest" description="Disordered" evidence="6">
    <location>
        <begin position="71"/>
        <end position="97"/>
    </location>
</feature>
<dbReference type="InterPro" id="IPR003657">
    <property type="entry name" value="WRKY_dom"/>
</dbReference>
<name>A0A8J5FCG0_ZINOF</name>
<gene>
    <name evidence="8" type="ORF">ZIOFF_059052</name>
</gene>
<dbReference type="PROSITE" id="PS50811">
    <property type="entry name" value="WRKY"/>
    <property type="match status" value="1"/>
</dbReference>
<evidence type="ECO:0000256" key="4">
    <source>
        <dbReference type="ARBA" id="ARBA00023163"/>
    </source>
</evidence>
<dbReference type="Pfam" id="PF03106">
    <property type="entry name" value="WRKY"/>
    <property type="match status" value="1"/>
</dbReference>
<evidence type="ECO:0000259" key="7">
    <source>
        <dbReference type="PROSITE" id="PS50811"/>
    </source>
</evidence>
<dbReference type="Gene3D" id="2.20.25.80">
    <property type="entry name" value="WRKY domain"/>
    <property type="match status" value="1"/>
</dbReference>
<dbReference type="PANTHER" id="PTHR32096">
    <property type="entry name" value="WRKY TRANSCRIPTION FACTOR 30-RELATED-RELATED"/>
    <property type="match status" value="1"/>
</dbReference>
<dbReference type="GO" id="GO:0005634">
    <property type="term" value="C:nucleus"/>
    <property type="evidence" value="ECO:0007669"/>
    <property type="project" value="UniProtKB-SubCell"/>
</dbReference>
<comment type="caution">
    <text evidence="8">The sequence shown here is derived from an EMBL/GenBank/DDBJ whole genome shotgun (WGS) entry which is preliminary data.</text>
</comment>
<accession>A0A8J5FCG0</accession>
<evidence type="ECO:0000256" key="3">
    <source>
        <dbReference type="ARBA" id="ARBA00023125"/>
    </source>
</evidence>
<proteinExistence type="predicted"/>
<reference evidence="8 9" key="1">
    <citation type="submission" date="2020-08" db="EMBL/GenBank/DDBJ databases">
        <title>Plant Genome Project.</title>
        <authorList>
            <person name="Zhang R.-G."/>
        </authorList>
    </citation>
    <scope>NUCLEOTIDE SEQUENCE [LARGE SCALE GENOMIC DNA]</scope>
    <source>
        <tissue evidence="8">Rhizome</tissue>
    </source>
</reference>
<protein>
    <recommendedName>
        <fullName evidence="7">WRKY domain-containing protein</fullName>
    </recommendedName>
</protein>